<keyword evidence="2" id="KW-0732">Signal</keyword>
<feature type="signal peptide" evidence="2">
    <location>
        <begin position="1"/>
        <end position="20"/>
    </location>
</feature>
<evidence type="ECO:0000313" key="3">
    <source>
        <dbReference type="EMBL" id="KAF2456142.1"/>
    </source>
</evidence>
<accession>A0A6A6NXG5</accession>
<evidence type="ECO:0000256" key="1">
    <source>
        <dbReference type="SAM" id="MobiDB-lite"/>
    </source>
</evidence>
<dbReference type="EMBL" id="MU001684">
    <property type="protein sequence ID" value="KAF2456142.1"/>
    <property type="molecule type" value="Genomic_DNA"/>
</dbReference>
<feature type="compositionally biased region" description="Basic and acidic residues" evidence="1">
    <location>
        <begin position="93"/>
        <end position="120"/>
    </location>
</feature>
<dbReference type="AlphaFoldDB" id="A0A6A6NXG5"/>
<reference evidence="3" key="1">
    <citation type="journal article" date="2020" name="Stud. Mycol.">
        <title>101 Dothideomycetes genomes: a test case for predicting lifestyles and emergence of pathogens.</title>
        <authorList>
            <person name="Haridas S."/>
            <person name="Albert R."/>
            <person name="Binder M."/>
            <person name="Bloem J."/>
            <person name="Labutti K."/>
            <person name="Salamov A."/>
            <person name="Andreopoulos B."/>
            <person name="Baker S."/>
            <person name="Barry K."/>
            <person name="Bills G."/>
            <person name="Bluhm B."/>
            <person name="Cannon C."/>
            <person name="Castanera R."/>
            <person name="Culley D."/>
            <person name="Daum C."/>
            <person name="Ezra D."/>
            <person name="Gonzalez J."/>
            <person name="Henrissat B."/>
            <person name="Kuo A."/>
            <person name="Liang C."/>
            <person name="Lipzen A."/>
            <person name="Lutzoni F."/>
            <person name="Magnuson J."/>
            <person name="Mondo S."/>
            <person name="Nolan M."/>
            <person name="Ohm R."/>
            <person name="Pangilinan J."/>
            <person name="Park H.-J."/>
            <person name="Ramirez L."/>
            <person name="Alfaro M."/>
            <person name="Sun H."/>
            <person name="Tritt A."/>
            <person name="Yoshinaga Y."/>
            <person name="Zwiers L.-H."/>
            <person name="Turgeon B."/>
            <person name="Goodwin S."/>
            <person name="Spatafora J."/>
            <person name="Crous P."/>
            <person name="Grigoriev I."/>
        </authorList>
    </citation>
    <scope>NUCLEOTIDE SEQUENCE</scope>
    <source>
        <strain evidence="3">ATCC 16933</strain>
    </source>
</reference>
<feature type="chain" id="PRO_5025454127" evidence="2">
    <location>
        <begin position="21"/>
        <end position="143"/>
    </location>
</feature>
<keyword evidence="4" id="KW-1185">Reference proteome</keyword>
<feature type="compositionally biased region" description="Basic and acidic residues" evidence="1">
    <location>
        <begin position="59"/>
        <end position="76"/>
    </location>
</feature>
<dbReference type="Proteomes" id="UP000799766">
    <property type="component" value="Unassembled WGS sequence"/>
</dbReference>
<feature type="region of interest" description="Disordered" evidence="1">
    <location>
        <begin position="40"/>
        <end position="143"/>
    </location>
</feature>
<proteinExistence type="predicted"/>
<evidence type="ECO:0000256" key="2">
    <source>
        <dbReference type="SAM" id="SignalP"/>
    </source>
</evidence>
<sequence>MRSQSIVLLITFLMAPAAWALPAPNAGVGAPLVEMFEGRDAKPVADPGYRNGSGNRYTGKREAEPDMEVAEKRDANPEAEPGYTNGSGSQYTQKRDGEPAYGKREAEPEAETLQKKEAEPGYRNGSGNRYTGRNAEPGNVYAD</sequence>
<evidence type="ECO:0000313" key="4">
    <source>
        <dbReference type="Proteomes" id="UP000799766"/>
    </source>
</evidence>
<gene>
    <name evidence="3" type="ORF">BDY21DRAFT_348017</name>
</gene>
<organism evidence="3 4">
    <name type="scientific">Lineolata rhizophorae</name>
    <dbReference type="NCBI Taxonomy" id="578093"/>
    <lineage>
        <taxon>Eukaryota</taxon>
        <taxon>Fungi</taxon>
        <taxon>Dikarya</taxon>
        <taxon>Ascomycota</taxon>
        <taxon>Pezizomycotina</taxon>
        <taxon>Dothideomycetes</taxon>
        <taxon>Dothideomycetes incertae sedis</taxon>
        <taxon>Lineolatales</taxon>
        <taxon>Lineolataceae</taxon>
        <taxon>Lineolata</taxon>
    </lineage>
</organism>
<name>A0A6A6NXG5_9PEZI</name>
<protein>
    <submittedName>
        <fullName evidence="3">Uncharacterized protein</fullName>
    </submittedName>
</protein>